<keyword evidence="1 2" id="KW-0732">Signal</keyword>
<protein>
    <submittedName>
        <fullName evidence="4">S-layer homology domain-containing protein</fullName>
    </submittedName>
</protein>
<organism evidence="4 5">
    <name type="scientific">Bacillus lumedeiriae</name>
    <dbReference type="NCBI Taxonomy" id="3058829"/>
    <lineage>
        <taxon>Bacteria</taxon>
        <taxon>Bacillati</taxon>
        <taxon>Bacillota</taxon>
        <taxon>Bacilli</taxon>
        <taxon>Bacillales</taxon>
        <taxon>Bacillaceae</taxon>
        <taxon>Bacillus</taxon>
    </lineage>
</organism>
<keyword evidence="5" id="KW-1185">Reference proteome</keyword>
<dbReference type="PROSITE" id="PS51272">
    <property type="entry name" value="SLH"/>
    <property type="match status" value="1"/>
</dbReference>
<sequence length="390" mass="44094">MKRLLAVVLFLLVSVAGAGIVSGAGFKDVPANHPAAKEIEWAQKNGFLNGYTDGRFYPNNKLTEAQFVAMMANYYQNIPAKNLQPVKGAHWSEPYYREFKKYNIPLINYAYTSMRTYPITRGEMARFVAAGQNAASDGFNAVQYMYKHNISQGKSTSVKNFHTYGYNDELARWHAAVFLYNLHGAGIRSVQSFNVSKAASPSFNVKDENGKKFEVKMTKTNGIYGYASINSDVFPIWAGASEGDLMFQADYRLTLQQPGSQTILSSLMEYDYEYNYTGNRIRVEQSTISGQADLLFVEATMSSNFQGANIYTVKGGRLVQLETGEDFGLYYTIPPRLTAKHQLQALGYSNHDGSWFLDTYKINLAAEKIDYVDTRKLTDKQRNEFLKKWY</sequence>
<dbReference type="Proteomes" id="UP001619911">
    <property type="component" value="Unassembled WGS sequence"/>
</dbReference>
<name>A0ABW8IDC4_9BACI</name>
<evidence type="ECO:0000313" key="5">
    <source>
        <dbReference type="Proteomes" id="UP001619911"/>
    </source>
</evidence>
<evidence type="ECO:0000259" key="3">
    <source>
        <dbReference type="PROSITE" id="PS51272"/>
    </source>
</evidence>
<evidence type="ECO:0000256" key="1">
    <source>
        <dbReference type="ARBA" id="ARBA00022729"/>
    </source>
</evidence>
<feature type="chain" id="PRO_5045066150" evidence="2">
    <location>
        <begin position="19"/>
        <end position="390"/>
    </location>
</feature>
<gene>
    <name evidence="4" type="ORF">QYG89_16070</name>
</gene>
<reference evidence="4 5" key="1">
    <citation type="submission" date="2023-07" db="EMBL/GenBank/DDBJ databases">
        <title>Bacillus lucianemedeirus sp. nov, a new species isolated from an immunobiological production facility.</title>
        <authorList>
            <person name="Costa L.V."/>
            <person name="Miranda R.V.S.L."/>
            <person name="Brandao M.L.L."/>
            <person name="Reis C.M.F."/>
            <person name="Frazao A.M."/>
            <person name="Cruz F.V."/>
            <person name="Baio P.V.P."/>
            <person name="Veras J.F.C."/>
            <person name="Ramos J.N."/>
            <person name="Vieira V."/>
        </authorList>
    </citation>
    <scope>NUCLEOTIDE SEQUENCE [LARGE SCALE GENOMIC DNA]</scope>
    <source>
        <strain evidence="4 5">B190/17</strain>
    </source>
</reference>
<feature type="domain" description="SLH" evidence="3">
    <location>
        <begin position="22"/>
        <end position="85"/>
    </location>
</feature>
<accession>A0ABW8IDC4</accession>
<dbReference type="InterPro" id="IPR001119">
    <property type="entry name" value="SLH_dom"/>
</dbReference>
<dbReference type="Pfam" id="PF00395">
    <property type="entry name" value="SLH"/>
    <property type="match status" value="1"/>
</dbReference>
<feature type="signal peptide" evidence="2">
    <location>
        <begin position="1"/>
        <end position="18"/>
    </location>
</feature>
<comment type="caution">
    <text evidence="4">The sequence shown here is derived from an EMBL/GenBank/DDBJ whole genome shotgun (WGS) entry which is preliminary data.</text>
</comment>
<evidence type="ECO:0000256" key="2">
    <source>
        <dbReference type="SAM" id="SignalP"/>
    </source>
</evidence>
<dbReference type="RefSeq" id="WP_404319132.1">
    <property type="nucleotide sequence ID" value="NZ_JAUIYO010000023.1"/>
</dbReference>
<evidence type="ECO:0000313" key="4">
    <source>
        <dbReference type="EMBL" id="MFK2827139.1"/>
    </source>
</evidence>
<proteinExistence type="predicted"/>
<dbReference type="EMBL" id="JAUIYO010000023">
    <property type="protein sequence ID" value="MFK2827139.1"/>
    <property type="molecule type" value="Genomic_DNA"/>
</dbReference>